<name>E6TLA6_MYCSR</name>
<evidence type="ECO:0000259" key="10">
    <source>
        <dbReference type="Pfam" id="PF01555"/>
    </source>
</evidence>
<dbReference type="InterPro" id="IPR001091">
    <property type="entry name" value="RM_Methyltransferase"/>
</dbReference>
<evidence type="ECO:0000256" key="6">
    <source>
        <dbReference type="ARBA" id="ARBA00023125"/>
    </source>
</evidence>
<dbReference type="GO" id="GO:0003677">
    <property type="term" value="F:DNA binding"/>
    <property type="evidence" value="ECO:0007669"/>
    <property type="project" value="UniProtKB-KW"/>
</dbReference>
<evidence type="ECO:0000256" key="4">
    <source>
        <dbReference type="ARBA" id="ARBA00022691"/>
    </source>
</evidence>
<dbReference type="SUPFAM" id="SSF53335">
    <property type="entry name" value="S-adenosyl-L-methionine-dependent methyltransferases"/>
    <property type="match status" value="1"/>
</dbReference>
<keyword evidence="3" id="KW-0808">Transferase</keyword>
<feature type="domain" description="DNA methylase N-4/N-6" evidence="10">
    <location>
        <begin position="29"/>
        <end position="330"/>
    </location>
</feature>
<evidence type="ECO:0000256" key="9">
    <source>
        <dbReference type="SAM" id="MobiDB-lite"/>
    </source>
</evidence>
<keyword evidence="2 11" id="KW-0489">Methyltransferase</keyword>
<dbReference type="InterPro" id="IPR029063">
    <property type="entry name" value="SAM-dependent_MTases_sf"/>
</dbReference>
<evidence type="ECO:0000313" key="12">
    <source>
        <dbReference type="Proteomes" id="UP000008916"/>
    </source>
</evidence>
<dbReference type="Gene3D" id="3.40.50.150">
    <property type="entry name" value="Vaccinia Virus protein VP39"/>
    <property type="match status" value="1"/>
</dbReference>
<evidence type="ECO:0000313" key="11">
    <source>
        <dbReference type="EMBL" id="ADU00391.1"/>
    </source>
</evidence>
<dbReference type="RefSeq" id="WP_013472299.1">
    <property type="nucleotide sequence ID" value="NC_014814.1"/>
</dbReference>
<protein>
    <recommendedName>
        <fullName evidence="8">Methyltransferase</fullName>
        <ecNumber evidence="8">2.1.1.-</ecNumber>
    </recommendedName>
</protein>
<gene>
    <name evidence="11" type="ordered locus">Mspyr1_37910</name>
</gene>
<keyword evidence="5" id="KW-0680">Restriction system</keyword>
<dbReference type="Proteomes" id="UP000008916">
    <property type="component" value="Chromosome"/>
</dbReference>
<dbReference type="GO" id="GO:0008170">
    <property type="term" value="F:N-methyltransferase activity"/>
    <property type="evidence" value="ECO:0007669"/>
    <property type="project" value="InterPro"/>
</dbReference>
<keyword evidence="12" id="KW-1185">Reference proteome</keyword>
<dbReference type="GO" id="GO:0009307">
    <property type="term" value="P:DNA restriction-modification system"/>
    <property type="evidence" value="ECO:0007669"/>
    <property type="project" value="UniProtKB-KW"/>
</dbReference>
<feature type="region of interest" description="Disordered" evidence="9">
    <location>
        <begin position="172"/>
        <end position="200"/>
    </location>
</feature>
<evidence type="ECO:0000256" key="1">
    <source>
        <dbReference type="ARBA" id="ARBA00010203"/>
    </source>
</evidence>
<dbReference type="GO" id="GO:0015667">
    <property type="term" value="F:site-specific DNA-methyltransferase (cytosine-N4-specific) activity"/>
    <property type="evidence" value="ECO:0007669"/>
    <property type="project" value="UniProtKB-EC"/>
</dbReference>
<proteinExistence type="inferred from homology"/>
<organism evidence="11 12">
    <name type="scientific">Mycolicibacterium gilvum (strain DSM 45189 / LMG 24558 / Spyr1)</name>
    <name type="common">Mycobacterium gilvum</name>
    <dbReference type="NCBI Taxonomy" id="278137"/>
    <lineage>
        <taxon>Bacteria</taxon>
        <taxon>Bacillati</taxon>
        <taxon>Actinomycetota</taxon>
        <taxon>Actinomycetes</taxon>
        <taxon>Mycobacteriales</taxon>
        <taxon>Mycobacteriaceae</taxon>
        <taxon>Mycolicibacterium</taxon>
    </lineage>
</organism>
<dbReference type="InterPro" id="IPR002941">
    <property type="entry name" value="DNA_methylase_N4/N6"/>
</dbReference>
<reference evidence="11 12" key="1">
    <citation type="journal article" date="2011" name="Stand. Genomic Sci.">
        <title>Complete genome sequence of Mycobacterium sp. strain (Spyr1) and reclassification to Mycobacterium gilvum Spyr1.</title>
        <authorList>
            <person name="Kallimanis A."/>
            <person name="Karabika E."/>
            <person name="Mavromatis K."/>
            <person name="Lapidus A."/>
            <person name="Labutti K.M."/>
            <person name="Liolios K."/>
            <person name="Ivanova N."/>
            <person name="Goodwin L."/>
            <person name="Woyke T."/>
            <person name="Velentzas A.D."/>
            <person name="Perisynakis A."/>
            <person name="Ouzounis C.C."/>
            <person name="Kyrpides N.C."/>
            <person name="Koukkou A.I."/>
            <person name="Drainas C."/>
        </authorList>
    </citation>
    <scope>NUCLEOTIDE SEQUENCE [LARGE SCALE GENOMIC DNA]</scope>
    <source>
        <strain evidence="12">DSM 45189 / LMG 24558 / Spyr1</strain>
    </source>
</reference>
<sequence>MSALNILHRNRIIVGDALKKLSGLPDASVDCVITSPPYFSLRNYGADGQIGLERHVDQWVDHLAAISGQVARVLVPTGTYWLNLGDTYSAHQAQGAARKSLLMAPERLALRLQRDGWIIRNKIIWAKPNPMPTSIPDRLNTAHEVIYVMARQPQYFFDLDAIRVPHVSVRTTVSGSGSGSGRNHTPLHREPWRGPNSDTVTGLAALKASGQVGHPLGKNPGDVWTITPGGYRSAHHAIYPLTLAERMIAAGCPEARCARCRLPWRRKVIRGLGRTATRAALTPTCTCTTGSEAGLVLDPFMGSGTTAVAAQNYGRDWLGIELNPDFAATARQRIVEERRKPPRAPSPERTAA</sequence>
<dbReference type="GO" id="GO:0032259">
    <property type="term" value="P:methylation"/>
    <property type="evidence" value="ECO:0007669"/>
    <property type="project" value="UniProtKB-KW"/>
</dbReference>
<dbReference type="AlphaFoldDB" id="E6TLA6"/>
<dbReference type="Pfam" id="PF01555">
    <property type="entry name" value="N6_N4_Mtase"/>
    <property type="match status" value="1"/>
</dbReference>
<dbReference type="KEGG" id="msp:Mspyr1_37910"/>
<evidence type="ECO:0000256" key="8">
    <source>
        <dbReference type="RuleBase" id="RU362026"/>
    </source>
</evidence>
<comment type="catalytic activity">
    <reaction evidence="7">
        <text>a 2'-deoxycytidine in DNA + S-adenosyl-L-methionine = an N(4)-methyl-2'-deoxycytidine in DNA + S-adenosyl-L-homocysteine + H(+)</text>
        <dbReference type="Rhea" id="RHEA:16857"/>
        <dbReference type="Rhea" id="RHEA-COMP:11369"/>
        <dbReference type="Rhea" id="RHEA-COMP:13674"/>
        <dbReference type="ChEBI" id="CHEBI:15378"/>
        <dbReference type="ChEBI" id="CHEBI:57856"/>
        <dbReference type="ChEBI" id="CHEBI:59789"/>
        <dbReference type="ChEBI" id="CHEBI:85452"/>
        <dbReference type="ChEBI" id="CHEBI:137933"/>
        <dbReference type="EC" id="2.1.1.113"/>
    </reaction>
</comment>
<evidence type="ECO:0000256" key="3">
    <source>
        <dbReference type="ARBA" id="ARBA00022679"/>
    </source>
</evidence>
<comment type="similarity">
    <text evidence="1">Belongs to the N(4)/N(6)-methyltransferase family. N(4) subfamily.</text>
</comment>
<evidence type="ECO:0000256" key="5">
    <source>
        <dbReference type="ARBA" id="ARBA00022747"/>
    </source>
</evidence>
<dbReference type="REBASE" id="29928">
    <property type="entry name" value="M.MspS1ORF37910P"/>
</dbReference>
<keyword evidence="4" id="KW-0949">S-adenosyl-L-methionine</keyword>
<feature type="region of interest" description="Disordered" evidence="9">
    <location>
        <begin position="332"/>
        <end position="352"/>
    </location>
</feature>
<evidence type="ECO:0000256" key="7">
    <source>
        <dbReference type="ARBA" id="ARBA00049120"/>
    </source>
</evidence>
<dbReference type="PROSITE" id="PS00093">
    <property type="entry name" value="N4_MTASE"/>
    <property type="match status" value="1"/>
</dbReference>
<dbReference type="InterPro" id="IPR017985">
    <property type="entry name" value="MeTrfase_CN4_CS"/>
</dbReference>
<dbReference type="PRINTS" id="PR00508">
    <property type="entry name" value="S21N4MTFRASE"/>
</dbReference>
<dbReference type="EC" id="2.1.1.-" evidence="8"/>
<accession>E6TLA6</accession>
<evidence type="ECO:0000256" key="2">
    <source>
        <dbReference type="ARBA" id="ARBA00022603"/>
    </source>
</evidence>
<dbReference type="EMBL" id="CP002385">
    <property type="protein sequence ID" value="ADU00391.1"/>
    <property type="molecule type" value="Genomic_DNA"/>
</dbReference>
<dbReference type="HOGENOM" id="CLU_024927_2_0_11"/>
<keyword evidence="6" id="KW-0238">DNA-binding</keyword>